<evidence type="ECO:0000313" key="9">
    <source>
        <dbReference type="Proteomes" id="UP000038009"/>
    </source>
</evidence>
<dbReference type="PANTHER" id="PTHR13563">
    <property type="entry name" value="TRNA (GUANINE-9-) METHYLTRANSFERASE"/>
    <property type="match status" value="1"/>
</dbReference>
<dbReference type="InterPro" id="IPR038459">
    <property type="entry name" value="MT_TRM10-typ_sf"/>
</dbReference>
<dbReference type="InterPro" id="IPR028564">
    <property type="entry name" value="MT_TRM10-typ"/>
</dbReference>
<dbReference type="GO" id="GO:0000049">
    <property type="term" value="F:tRNA binding"/>
    <property type="evidence" value="ECO:0007669"/>
    <property type="project" value="TreeGrafter"/>
</dbReference>
<feature type="region of interest" description="Disordered" evidence="6">
    <location>
        <begin position="287"/>
        <end position="325"/>
    </location>
</feature>
<comment type="catalytic activity">
    <reaction evidence="5">
        <text>guanosine(9) in tRNA + S-adenosyl-L-methionine = N(1)-methylguanosine(9) in tRNA + S-adenosyl-L-homocysteine + H(+)</text>
        <dbReference type="Rhea" id="RHEA:43156"/>
        <dbReference type="Rhea" id="RHEA-COMP:10367"/>
        <dbReference type="Rhea" id="RHEA-COMP:10368"/>
        <dbReference type="ChEBI" id="CHEBI:15378"/>
        <dbReference type="ChEBI" id="CHEBI:57856"/>
        <dbReference type="ChEBI" id="CHEBI:59789"/>
        <dbReference type="ChEBI" id="CHEBI:73542"/>
        <dbReference type="ChEBI" id="CHEBI:74269"/>
        <dbReference type="EC" id="2.1.1.221"/>
    </reaction>
</comment>
<evidence type="ECO:0000256" key="6">
    <source>
        <dbReference type="SAM" id="MobiDB-lite"/>
    </source>
</evidence>
<dbReference type="FunFam" id="3.40.1280.30:FF:000011">
    <property type="entry name" value="tRNA (Guanine-1)-methyltransferase, putative"/>
    <property type="match status" value="1"/>
</dbReference>
<feature type="region of interest" description="Disordered" evidence="6">
    <location>
        <begin position="1"/>
        <end position="28"/>
    </location>
</feature>
<dbReference type="EC" id="2.1.1.221" evidence="1"/>
<evidence type="ECO:0000313" key="8">
    <source>
        <dbReference type="EMBL" id="KPI87030.1"/>
    </source>
</evidence>
<dbReference type="GO" id="GO:0052905">
    <property type="term" value="F:tRNA (guanosine(9)-N1)-methyltransferase activity"/>
    <property type="evidence" value="ECO:0007669"/>
    <property type="project" value="UniProtKB-EC"/>
</dbReference>
<dbReference type="GO" id="GO:0002939">
    <property type="term" value="P:tRNA N1-guanine methylation"/>
    <property type="evidence" value="ECO:0007669"/>
    <property type="project" value="TreeGrafter"/>
</dbReference>
<dbReference type="AlphaFoldDB" id="A0A0N1I770"/>
<accession>A0A0N1I770</accession>
<protein>
    <recommendedName>
        <fullName evidence="1">tRNA (guanine(9)-N(1))-methyltransferase</fullName>
        <ecNumber evidence="1">2.1.1.221</ecNumber>
    </recommendedName>
</protein>
<evidence type="ECO:0000259" key="7">
    <source>
        <dbReference type="PROSITE" id="PS51675"/>
    </source>
</evidence>
<evidence type="ECO:0000256" key="1">
    <source>
        <dbReference type="ARBA" id="ARBA00012797"/>
    </source>
</evidence>
<sequence>MQCSTPAEHRRNRKSWTEEEKRAFWKQKKQAKKERAKAAVAERQQAQRAEWEALTEEEKEARRAEALAQHEHRRRAEAELMQRCETQLADARVPVLVFDLSFAWCMTVPDAKSTVSQVKFSYSSLRSAGFPFRPVITSLLGKEKSDTEHDAARQHEVLQVLDSFEGFRRFPPQITHDEHWSELFPADGVVFLTADAPDVLTTIEPNTVYIIGAFVDHNQHKGLSYAAAQRHNVRSARLPIKESVELGNRCKVLTINHVVDVLIKYEALRAAGTPDWGKTIDEALPIRRTQQEANGSRKRRRLAANGSVSGGEAASQSDAAHSGED</sequence>
<name>A0A0N1I770_LEPSE</name>
<dbReference type="Gene3D" id="3.40.1280.30">
    <property type="match status" value="1"/>
</dbReference>
<evidence type="ECO:0000256" key="2">
    <source>
        <dbReference type="ARBA" id="ARBA00022603"/>
    </source>
</evidence>
<keyword evidence="9" id="KW-1185">Reference proteome</keyword>
<reference evidence="8 9" key="1">
    <citation type="journal article" date="2015" name="PLoS Pathog.">
        <title>Leptomonas seymouri: Adaptations to the Dixenous Life Cycle Analyzed by Genome Sequencing, Transcriptome Profiling and Co-infection with Leishmania donovani.</title>
        <authorList>
            <person name="Kraeva N."/>
            <person name="Butenko A."/>
            <person name="Hlavacova J."/>
            <person name="Kostygov A."/>
            <person name="Myskova J."/>
            <person name="Grybchuk D."/>
            <person name="Lestinova T."/>
            <person name="Votypka J."/>
            <person name="Volf P."/>
            <person name="Opperdoes F."/>
            <person name="Flegontov P."/>
            <person name="Lukes J."/>
            <person name="Yurchenko V."/>
        </authorList>
    </citation>
    <scope>NUCLEOTIDE SEQUENCE [LARGE SCALE GENOMIC DNA]</scope>
    <source>
        <strain evidence="8 9">ATCC 30220</strain>
    </source>
</reference>
<dbReference type="OrthoDB" id="278300at2759"/>
<keyword evidence="2" id="KW-0489">Methyltransferase</keyword>
<dbReference type="EMBL" id="LJSK01000105">
    <property type="protein sequence ID" value="KPI87030.1"/>
    <property type="molecule type" value="Genomic_DNA"/>
</dbReference>
<keyword evidence="3" id="KW-0808">Transferase</keyword>
<keyword evidence="4" id="KW-0949">S-adenosyl-L-methionine</keyword>
<organism evidence="8 9">
    <name type="scientific">Leptomonas seymouri</name>
    <dbReference type="NCBI Taxonomy" id="5684"/>
    <lineage>
        <taxon>Eukaryota</taxon>
        <taxon>Discoba</taxon>
        <taxon>Euglenozoa</taxon>
        <taxon>Kinetoplastea</taxon>
        <taxon>Metakinetoplastina</taxon>
        <taxon>Trypanosomatida</taxon>
        <taxon>Trypanosomatidae</taxon>
        <taxon>Leishmaniinae</taxon>
        <taxon>Leptomonas</taxon>
    </lineage>
</organism>
<dbReference type="PROSITE" id="PS51675">
    <property type="entry name" value="SAM_MT_TRM10"/>
    <property type="match status" value="1"/>
</dbReference>
<proteinExistence type="predicted"/>
<gene>
    <name evidence="8" type="ORF">ABL78_3895</name>
</gene>
<evidence type="ECO:0000256" key="4">
    <source>
        <dbReference type="ARBA" id="ARBA00022691"/>
    </source>
</evidence>
<dbReference type="PANTHER" id="PTHR13563:SF13">
    <property type="entry name" value="TRNA METHYLTRANSFERASE 10 HOMOLOG A"/>
    <property type="match status" value="1"/>
</dbReference>
<evidence type="ECO:0000256" key="5">
    <source>
        <dbReference type="ARBA" id="ARBA00048434"/>
    </source>
</evidence>
<dbReference type="GO" id="GO:0005634">
    <property type="term" value="C:nucleus"/>
    <property type="evidence" value="ECO:0007669"/>
    <property type="project" value="TreeGrafter"/>
</dbReference>
<feature type="domain" description="SAM-dependent MTase TRM10-type" evidence="7">
    <location>
        <begin position="81"/>
        <end position="291"/>
    </location>
</feature>
<dbReference type="VEuPathDB" id="TriTrypDB:Lsey_0105_0130"/>
<dbReference type="Proteomes" id="UP000038009">
    <property type="component" value="Unassembled WGS sequence"/>
</dbReference>
<dbReference type="OMA" id="ALQAWFP"/>
<comment type="caution">
    <text evidence="8">The sequence shown here is derived from an EMBL/GenBank/DDBJ whole genome shotgun (WGS) entry which is preliminary data.</text>
</comment>
<dbReference type="CDD" id="cd18089">
    <property type="entry name" value="SPOUT_Trm10-like"/>
    <property type="match status" value="1"/>
</dbReference>
<evidence type="ECO:0000256" key="3">
    <source>
        <dbReference type="ARBA" id="ARBA00022679"/>
    </source>
</evidence>
<dbReference type="InterPro" id="IPR007356">
    <property type="entry name" value="tRNA_m1G_MeTrfase_euk"/>
</dbReference>